<evidence type="ECO:0000313" key="2">
    <source>
        <dbReference type="Proteomes" id="UP000887540"/>
    </source>
</evidence>
<reference evidence="3" key="1">
    <citation type="submission" date="2022-11" db="UniProtKB">
        <authorList>
            <consortium name="WormBaseParasite"/>
        </authorList>
    </citation>
    <scope>IDENTIFICATION</scope>
</reference>
<sequence length="90" mass="10384">MEQHLTNDYDLLSNTTIRTVVTAIFDRISSKYSKDISWVPHYSCPLPCEHKFTVWRNLFIISSILNVCLIVVVVPFARRMAKNDANEALI</sequence>
<evidence type="ECO:0000313" key="3">
    <source>
        <dbReference type="WBParaSite" id="ACRNAN_scaffold1196.g10097.t1"/>
    </source>
</evidence>
<dbReference type="AlphaFoldDB" id="A0A914CLJ5"/>
<name>A0A914CLJ5_9BILA</name>
<keyword evidence="1" id="KW-1133">Transmembrane helix</keyword>
<protein>
    <submittedName>
        <fullName evidence="3">Uncharacterized protein</fullName>
    </submittedName>
</protein>
<feature type="transmembrane region" description="Helical" evidence="1">
    <location>
        <begin position="58"/>
        <end position="77"/>
    </location>
</feature>
<organism evidence="2 3">
    <name type="scientific">Acrobeloides nanus</name>
    <dbReference type="NCBI Taxonomy" id="290746"/>
    <lineage>
        <taxon>Eukaryota</taxon>
        <taxon>Metazoa</taxon>
        <taxon>Ecdysozoa</taxon>
        <taxon>Nematoda</taxon>
        <taxon>Chromadorea</taxon>
        <taxon>Rhabditida</taxon>
        <taxon>Tylenchina</taxon>
        <taxon>Cephalobomorpha</taxon>
        <taxon>Cephaloboidea</taxon>
        <taxon>Cephalobidae</taxon>
        <taxon>Acrobeloides</taxon>
    </lineage>
</organism>
<dbReference type="WBParaSite" id="ACRNAN_scaffold1196.g10097.t1">
    <property type="protein sequence ID" value="ACRNAN_scaffold1196.g10097.t1"/>
    <property type="gene ID" value="ACRNAN_scaffold1196.g10097"/>
</dbReference>
<keyword evidence="1" id="KW-0812">Transmembrane</keyword>
<keyword evidence="1" id="KW-0472">Membrane</keyword>
<proteinExistence type="predicted"/>
<accession>A0A914CLJ5</accession>
<dbReference type="Proteomes" id="UP000887540">
    <property type="component" value="Unplaced"/>
</dbReference>
<evidence type="ECO:0000256" key="1">
    <source>
        <dbReference type="SAM" id="Phobius"/>
    </source>
</evidence>
<keyword evidence="2" id="KW-1185">Reference proteome</keyword>